<dbReference type="Gene3D" id="1.10.443.10">
    <property type="entry name" value="Intergrase catalytic core"/>
    <property type="match status" value="1"/>
</dbReference>
<keyword evidence="2" id="KW-0233">DNA recombination</keyword>
<organism evidence="3 4">
    <name type="scientific">Branchiostoma floridae</name>
    <name type="common">Florida lancelet</name>
    <name type="synonym">Amphioxus</name>
    <dbReference type="NCBI Taxonomy" id="7739"/>
    <lineage>
        <taxon>Eukaryota</taxon>
        <taxon>Metazoa</taxon>
        <taxon>Chordata</taxon>
        <taxon>Cephalochordata</taxon>
        <taxon>Leptocardii</taxon>
        <taxon>Amphioxiformes</taxon>
        <taxon>Branchiostomatidae</taxon>
        <taxon>Branchiostoma</taxon>
    </lineage>
</organism>
<dbReference type="OrthoDB" id="5948016at2759"/>
<dbReference type="Gene3D" id="1.10.150.130">
    <property type="match status" value="1"/>
</dbReference>
<keyword evidence="3" id="KW-1185">Reference proteome</keyword>
<dbReference type="Proteomes" id="UP000001554">
    <property type="component" value="Chromosome 5"/>
</dbReference>
<dbReference type="RefSeq" id="XP_035676227.1">
    <property type="nucleotide sequence ID" value="XM_035820334.1"/>
</dbReference>
<reference evidence="4" key="2">
    <citation type="submission" date="2025-08" db="UniProtKB">
        <authorList>
            <consortium name="RefSeq"/>
        </authorList>
    </citation>
    <scope>IDENTIFICATION</scope>
    <source>
        <strain evidence="4">S238N-H82</strain>
        <tissue evidence="4">Testes</tissue>
    </source>
</reference>
<dbReference type="InterPro" id="IPR011010">
    <property type="entry name" value="DNA_brk_join_enz"/>
</dbReference>
<dbReference type="AlphaFoldDB" id="A0A9J7L5B7"/>
<dbReference type="GO" id="GO:0003677">
    <property type="term" value="F:DNA binding"/>
    <property type="evidence" value="ECO:0007669"/>
    <property type="project" value="UniProtKB-KW"/>
</dbReference>
<dbReference type="KEGG" id="bfo:118415627"/>
<dbReference type="InterPro" id="IPR052925">
    <property type="entry name" value="Phage_Integrase-like_Recomb"/>
</dbReference>
<dbReference type="InterPro" id="IPR010998">
    <property type="entry name" value="Integrase_recombinase_N"/>
</dbReference>
<dbReference type="PANTHER" id="PTHR34605">
    <property type="entry name" value="PHAGE_INTEGRASE DOMAIN-CONTAINING PROTEIN"/>
    <property type="match status" value="1"/>
</dbReference>
<dbReference type="InterPro" id="IPR013762">
    <property type="entry name" value="Integrase-like_cat_sf"/>
</dbReference>
<dbReference type="GO" id="GO:0015074">
    <property type="term" value="P:DNA integration"/>
    <property type="evidence" value="ECO:0007669"/>
    <property type="project" value="InterPro"/>
</dbReference>
<dbReference type="PANTHER" id="PTHR34605:SF5">
    <property type="entry name" value="INTEGRASE_RECOMBINASE XERD HOMOLOG"/>
    <property type="match status" value="1"/>
</dbReference>
<evidence type="ECO:0000256" key="1">
    <source>
        <dbReference type="ARBA" id="ARBA00023125"/>
    </source>
</evidence>
<evidence type="ECO:0000256" key="2">
    <source>
        <dbReference type="ARBA" id="ARBA00023172"/>
    </source>
</evidence>
<dbReference type="SUPFAM" id="SSF47823">
    <property type="entry name" value="lambda integrase-like, N-terminal domain"/>
    <property type="match status" value="1"/>
</dbReference>
<evidence type="ECO:0000313" key="4">
    <source>
        <dbReference type="RefSeq" id="XP_035676227.1"/>
    </source>
</evidence>
<dbReference type="GeneID" id="118415627"/>
<name>A0A9J7L5B7_BRAFL</name>
<gene>
    <name evidence="4" type="primary">LOC118415627</name>
</gene>
<evidence type="ECO:0000313" key="3">
    <source>
        <dbReference type="Proteomes" id="UP000001554"/>
    </source>
</evidence>
<reference evidence="3" key="1">
    <citation type="journal article" date="2020" name="Nat. Ecol. Evol.">
        <title>Deeply conserved synteny resolves early events in vertebrate evolution.</title>
        <authorList>
            <person name="Simakov O."/>
            <person name="Marletaz F."/>
            <person name="Yue J.X."/>
            <person name="O'Connell B."/>
            <person name="Jenkins J."/>
            <person name="Brandt A."/>
            <person name="Calef R."/>
            <person name="Tung C.H."/>
            <person name="Huang T.K."/>
            <person name="Schmutz J."/>
            <person name="Satoh N."/>
            <person name="Yu J.K."/>
            <person name="Putnam N.H."/>
            <person name="Green R.E."/>
            <person name="Rokhsar D.S."/>
        </authorList>
    </citation>
    <scope>NUCLEOTIDE SEQUENCE [LARGE SCALE GENOMIC DNA]</scope>
    <source>
        <strain evidence="3">S238N-H82</strain>
    </source>
</reference>
<protein>
    <submittedName>
        <fullName evidence="4">Integrase/recombinase xerD homolog</fullName>
    </submittedName>
</protein>
<dbReference type="GO" id="GO:0006310">
    <property type="term" value="P:DNA recombination"/>
    <property type="evidence" value="ECO:0007669"/>
    <property type="project" value="UniProtKB-KW"/>
</dbReference>
<dbReference type="OMA" id="WTKTTKR"/>
<accession>A0A9J7L5B7</accession>
<proteinExistence type="predicted"/>
<sequence>MRRESSLTDVCIAIADHILDSEASLDADIRYYRAGTYAESTKATYRSQRRAYLRFCLYHQYTPVPANPKTISRYAVFLARTLQYSSIVNYINIIRILHQEAGYGNPMQDNWLLQTTLRGIRRINGASVKQKLPITPDVLRAIHERLDLDQTQDVVFWAACTVAFFSFFRKSNLLPKTTKTFDPSKQLCRKDFRIFDWGAIITVRWSKTIQFKERTLQIPIPRIPGSPLCPTTALETAFSRTSTAAADGPAFVLPQETGQGVRFAALTHQPFVKTLRHLLKQCGYKDSDYSGHSFRRGGATWASECGISPDLIKLQGDWRSNAYQRYTTVTLKGRLWTVKTMANALV</sequence>
<dbReference type="SUPFAM" id="SSF56349">
    <property type="entry name" value="DNA breaking-rejoining enzymes"/>
    <property type="match status" value="1"/>
</dbReference>
<keyword evidence="1" id="KW-0238">DNA-binding</keyword>